<dbReference type="RefSeq" id="WP_165883109.1">
    <property type="nucleotide sequence ID" value="NZ_CP035810.1"/>
</dbReference>
<accession>A0A6G8KUZ5</accession>
<evidence type="ECO:0000313" key="1">
    <source>
        <dbReference type="EMBL" id="QIN28632.1"/>
    </source>
</evidence>
<dbReference type="Pfam" id="PF08310">
    <property type="entry name" value="LGFP"/>
    <property type="match status" value="1"/>
</dbReference>
<gene>
    <name evidence="1" type="ORF">EW640_04585</name>
</gene>
<protein>
    <submittedName>
        <fullName evidence="1">Uncharacterized protein</fullName>
    </submittedName>
</protein>
<proteinExistence type="predicted"/>
<dbReference type="AlphaFoldDB" id="A0A6G8KUZ5"/>
<dbReference type="Proteomes" id="UP000501518">
    <property type="component" value="Chromosome"/>
</dbReference>
<evidence type="ECO:0000313" key="2">
    <source>
        <dbReference type="Proteomes" id="UP000501518"/>
    </source>
</evidence>
<dbReference type="InterPro" id="IPR013207">
    <property type="entry name" value="LGFP"/>
</dbReference>
<dbReference type="KEGG" id="blut:EW640_04585"/>
<sequence>MQGLPHAIRTAWGKQKWERGRLGFPKTDEYEWKGKVRQDFQGGYITWTRSEGARIRYT</sequence>
<reference evidence="1 2" key="1">
    <citation type="submission" date="2019-02" db="EMBL/GenBank/DDBJ databases">
        <title>Complete Genome Sequence and Methylome Analysis of Brevibacterium luteolum NEB1784.</title>
        <authorList>
            <person name="Fomenkov A."/>
            <person name="Roberts R.J."/>
        </authorList>
    </citation>
    <scope>NUCLEOTIDE SEQUENCE [LARGE SCALE GENOMIC DNA]</scope>
    <source>
        <strain evidence="1 2">NEB1784</strain>
    </source>
</reference>
<organism evidence="1 2">
    <name type="scientific">Brevibacterium luteolum</name>
    <dbReference type="NCBI Taxonomy" id="199591"/>
    <lineage>
        <taxon>Bacteria</taxon>
        <taxon>Bacillati</taxon>
        <taxon>Actinomycetota</taxon>
        <taxon>Actinomycetes</taxon>
        <taxon>Micrococcales</taxon>
        <taxon>Brevibacteriaceae</taxon>
        <taxon>Brevibacterium</taxon>
    </lineage>
</organism>
<dbReference type="EMBL" id="CP035810">
    <property type="protein sequence ID" value="QIN28632.1"/>
    <property type="molecule type" value="Genomic_DNA"/>
</dbReference>
<name>A0A6G8KUZ5_9MICO</name>